<organism evidence="1">
    <name type="scientific">Salvia splendens</name>
    <name type="common">Scarlet sage</name>
    <dbReference type="NCBI Taxonomy" id="180675"/>
    <lineage>
        <taxon>Eukaryota</taxon>
        <taxon>Viridiplantae</taxon>
        <taxon>Streptophyta</taxon>
        <taxon>Embryophyta</taxon>
        <taxon>Tracheophyta</taxon>
        <taxon>Spermatophyta</taxon>
        <taxon>Magnoliopsida</taxon>
        <taxon>eudicotyledons</taxon>
        <taxon>Gunneridae</taxon>
        <taxon>Pentapetalae</taxon>
        <taxon>asterids</taxon>
        <taxon>lamiids</taxon>
        <taxon>Lamiales</taxon>
        <taxon>Lamiaceae</taxon>
        <taxon>Nepetoideae</taxon>
        <taxon>Mentheae</taxon>
        <taxon>Salviinae</taxon>
        <taxon>Salvia</taxon>
        <taxon>Salvia subgen. Calosphace</taxon>
        <taxon>core Calosphace</taxon>
    </lineage>
</organism>
<gene>
    <name evidence="1" type="ORF">SASPL_120775</name>
</gene>
<name>A0A8X8ZVY7_SALSN</name>
<comment type="caution">
    <text evidence="1">The sequence shown here is derived from an EMBL/GenBank/DDBJ whole genome shotgun (WGS) entry which is preliminary data.</text>
</comment>
<dbReference type="Proteomes" id="UP000298416">
    <property type="component" value="Unassembled WGS sequence"/>
</dbReference>
<dbReference type="Gene3D" id="3.40.50.2000">
    <property type="entry name" value="Glycogen Phosphorylase B"/>
    <property type="match status" value="1"/>
</dbReference>
<reference evidence="1" key="1">
    <citation type="submission" date="2018-01" db="EMBL/GenBank/DDBJ databases">
        <authorList>
            <person name="Mao J.F."/>
        </authorList>
    </citation>
    <scope>NUCLEOTIDE SEQUENCE</scope>
    <source>
        <strain evidence="1">Huo1</strain>
        <tissue evidence="1">Leaf</tissue>
    </source>
</reference>
<evidence type="ECO:0000313" key="1">
    <source>
        <dbReference type="EMBL" id="KAG6418571.1"/>
    </source>
</evidence>
<keyword evidence="2" id="KW-1185">Reference proteome</keyword>
<reference evidence="1" key="2">
    <citation type="submission" date="2020-08" db="EMBL/GenBank/DDBJ databases">
        <title>Plant Genome Project.</title>
        <authorList>
            <person name="Zhang R.-G."/>
        </authorList>
    </citation>
    <scope>NUCLEOTIDE SEQUENCE</scope>
    <source>
        <strain evidence="1">Huo1</strain>
        <tissue evidence="1">Leaf</tissue>
    </source>
</reference>
<dbReference type="AlphaFoldDB" id="A0A8X8ZVY7"/>
<accession>A0A8X8ZVY7</accession>
<protein>
    <submittedName>
        <fullName evidence="1">Uncharacterized protein</fullName>
    </submittedName>
</protein>
<sequence>MGGRPELRPLQPPKSVIYVSFGSIALVTREQALELLNSCQRFLWVMRPYSVAGKDGIPRDLIERSGGVGAVVLSIIEKAIRDLMEVRKEEFLERAENMARLVKESVSEEGWSY</sequence>
<dbReference type="PANTHER" id="PTHR48045:SF31">
    <property type="entry name" value="UDP-GLYCOSYLTRANSFERASE 76B1-LIKE"/>
    <property type="match status" value="1"/>
</dbReference>
<dbReference type="EMBL" id="PNBA02000007">
    <property type="protein sequence ID" value="KAG6418571.1"/>
    <property type="molecule type" value="Genomic_DNA"/>
</dbReference>
<proteinExistence type="predicted"/>
<evidence type="ECO:0000313" key="2">
    <source>
        <dbReference type="Proteomes" id="UP000298416"/>
    </source>
</evidence>
<dbReference type="PANTHER" id="PTHR48045">
    <property type="entry name" value="UDP-GLYCOSYLTRANSFERASE 72B1"/>
    <property type="match status" value="1"/>
</dbReference>
<dbReference type="SUPFAM" id="SSF53756">
    <property type="entry name" value="UDP-Glycosyltransferase/glycogen phosphorylase"/>
    <property type="match status" value="1"/>
</dbReference>